<protein>
    <submittedName>
        <fullName evidence="2">Recombinase family protein</fullName>
    </submittedName>
</protein>
<gene>
    <name evidence="2" type="ORF">ACFPIJ_56555</name>
</gene>
<feature type="domain" description="Resolvase/invertase-type recombinase catalytic" evidence="1">
    <location>
        <begin position="1"/>
        <end position="44"/>
    </location>
</feature>
<dbReference type="Gene3D" id="3.40.50.1390">
    <property type="entry name" value="Resolvase, N-terminal catalytic domain"/>
    <property type="match status" value="1"/>
</dbReference>
<dbReference type="Proteomes" id="UP001595912">
    <property type="component" value="Unassembled WGS sequence"/>
</dbReference>
<dbReference type="InterPro" id="IPR006119">
    <property type="entry name" value="Resolv_N"/>
</dbReference>
<dbReference type="Pfam" id="PF00239">
    <property type="entry name" value="Resolvase"/>
    <property type="match status" value="1"/>
</dbReference>
<evidence type="ECO:0000313" key="2">
    <source>
        <dbReference type="EMBL" id="MFC5007208.1"/>
    </source>
</evidence>
<dbReference type="RefSeq" id="WP_380127858.1">
    <property type="nucleotide sequence ID" value="NZ_JBHSIU010000116.1"/>
</dbReference>
<keyword evidence="3" id="KW-1185">Reference proteome</keyword>
<dbReference type="SUPFAM" id="SSF53041">
    <property type="entry name" value="Resolvase-like"/>
    <property type="match status" value="1"/>
</dbReference>
<comment type="caution">
    <text evidence="2">The sequence shown here is derived from an EMBL/GenBank/DDBJ whole genome shotgun (WGS) entry which is preliminary data.</text>
</comment>
<evidence type="ECO:0000313" key="3">
    <source>
        <dbReference type="Proteomes" id="UP001595912"/>
    </source>
</evidence>
<proteinExistence type="predicted"/>
<name>A0ABV9WHZ9_9ACTN</name>
<reference evidence="3" key="1">
    <citation type="journal article" date="2019" name="Int. J. Syst. Evol. Microbiol.">
        <title>The Global Catalogue of Microorganisms (GCM) 10K type strain sequencing project: providing services to taxonomists for standard genome sequencing and annotation.</title>
        <authorList>
            <consortium name="The Broad Institute Genomics Platform"/>
            <consortium name="The Broad Institute Genome Sequencing Center for Infectious Disease"/>
            <person name="Wu L."/>
            <person name="Ma J."/>
        </authorList>
    </citation>
    <scope>NUCLEOTIDE SEQUENCE [LARGE SCALE GENOMIC DNA]</scope>
    <source>
        <strain evidence="3">CGMCC 4.7152</strain>
    </source>
</reference>
<dbReference type="EMBL" id="JBHSIU010000116">
    <property type="protein sequence ID" value="MFC5007208.1"/>
    <property type="molecule type" value="Genomic_DNA"/>
</dbReference>
<evidence type="ECO:0000259" key="1">
    <source>
        <dbReference type="Pfam" id="PF00239"/>
    </source>
</evidence>
<dbReference type="InterPro" id="IPR036162">
    <property type="entry name" value="Resolvase-like_N_sf"/>
</dbReference>
<organism evidence="2 3">
    <name type="scientific">Dactylosporangium cerinum</name>
    <dbReference type="NCBI Taxonomy" id="1434730"/>
    <lineage>
        <taxon>Bacteria</taxon>
        <taxon>Bacillati</taxon>
        <taxon>Actinomycetota</taxon>
        <taxon>Actinomycetes</taxon>
        <taxon>Micromonosporales</taxon>
        <taxon>Micromonosporaceae</taxon>
        <taxon>Dactylosporangium</taxon>
    </lineage>
</organism>
<sequence>MWQLDRLGRNMRHLIDTVTSLHERRIQFRSLRENIDTTTASGRAASGRRRGSSDLCAGAAMRGVTPRRWPLLVSASAGGGRAIGSRSRRRCG</sequence>
<accession>A0ABV9WHZ9</accession>